<dbReference type="CDD" id="cd07344">
    <property type="entry name" value="M48_yhfN_like"/>
    <property type="match status" value="1"/>
</dbReference>
<reference evidence="2 3" key="1">
    <citation type="submission" date="2021-03" db="EMBL/GenBank/DDBJ databases">
        <title>Genomic Encyclopedia of Type Strains, Phase IV (KMG-IV): sequencing the most valuable type-strain genomes for metagenomic binning, comparative biology and taxonomic classification.</title>
        <authorList>
            <person name="Goeker M."/>
        </authorList>
    </citation>
    <scope>NUCLEOTIDE SEQUENCE [LARGE SCALE GENOMIC DNA]</scope>
    <source>
        <strain evidence="2 3">DSM 25609</strain>
    </source>
</reference>
<dbReference type="PANTHER" id="PTHR30399:SF1">
    <property type="entry name" value="UTP PYROPHOSPHATASE"/>
    <property type="match status" value="1"/>
</dbReference>
<feature type="domain" description="YgjP-like metallopeptidase" evidence="1">
    <location>
        <begin position="46"/>
        <end position="161"/>
    </location>
</feature>
<organism evidence="2 3">
    <name type="scientific">Virgibacillus natechei</name>
    <dbReference type="NCBI Taxonomy" id="1216297"/>
    <lineage>
        <taxon>Bacteria</taxon>
        <taxon>Bacillati</taxon>
        <taxon>Bacillota</taxon>
        <taxon>Bacilli</taxon>
        <taxon>Bacillales</taxon>
        <taxon>Bacillaceae</taxon>
        <taxon>Virgibacillus</taxon>
    </lineage>
</organism>
<keyword evidence="2" id="KW-0378">Hydrolase</keyword>
<keyword evidence="3" id="KW-1185">Reference proteome</keyword>
<evidence type="ECO:0000313" key="2">
    <source>
        <dbReference type="EMBL" id="MBP1970073.1"/>
    </source>
</evidence>
<dbReference type="GO" id="GO:0016787">
    <property type="term" value="F:hydrolase activity"/>
    <property type="evidence" value="ECO:0007669"/>
    <property type="project" value="UniProtKB-KW"/>
</dbReference>
<dbReference type="Pfam" id="PF01863">
    <property type="entry name" value="YgjP-like"/>
    <property type="match status" value="1"/>
</dbReference>
<gene>
    <name evidence="2" type="ORF">J2Z83_002189</name>
</gene>
<dbReference type="InterPro" id="IPR053136">
    <property type="entry name" value="UTP_pyrophosphatase-like"/>
</dbReference>
<evidence type="ECO:0000313" key="3">
    <source>
        <dbReference type="Proteomes" id="UP001519345"/>
    </source>
</evidence>
<proteinExistence type="predicted"/>
<dbReference type="PANTHER" id="PTHR30399">
    <property type="entry name" value="UNCHARACTERIZED PROTEIN YGJP"/>
    <property type="match status" value="1"/>
</dbReference>
<dbReference type="Proteomes" id="UP001519345">
    <property type="component" value="Unassembled WGS sequence"/>
</dbReference>
<protein>
    <submittedName>
        <fullName evidence="2">Metal-dependent hydrolase</fullName>
    </submittedName>
</protein>
<dbReference type="InterPro" id="IPR002725">
    <property type="entry name" value="YgjP-like_metallopeptidase"/>
</dbReference>
<evidence type="ECO:0000259" key="1">
    <source>
        <dbReference type="Pfam" id="PF01863"/>
    </source>
</evidence>
<accession>A0ABS4IGS5</accession>
<dbReference type="RefSeq" id="WP_209463230.1">
    <property type="nucleotide sequence ID" value="NZ_CP110224.1"/>
</dbReference>
<name>A0ABS4IGS5_9BACI</name>
<sequence length="180" mass="21693">MPTFTYGTTTIDYILYRQERRDMKISITLANLVFYQGRFIATVPQNWSQKQVQDTLEKQLIRWYRKQGVKKLQQRTTYYQSLLNVQPKSINLRTQHKRRGTCTPDGDIYINWRLIMAPSNVFDYVIVHELTHLIIQDHSVEFWKLVKFILPDYEYRKEWLRVNGLSLQHQKEQTCSLSFL</sequence>
<dbReference type="Gene3D" id="3.30.2010.10">
    <property type="entry name" value="Metalloproteases ('zincins'), catalytic domain"/>
    <property type="match status" value="1"/>
</dbReference>
<comment type="caution">
    <text evidence="2">The sequence shown here is derived from an EMBL/GenBank/DDBJ whole genome shotgun (WGS) entry which is preliminary data.</text>
</comment>
<dbReference type="EMBL" id="JAGGKX010000010">
    <property type="protein sequence ID" value="MBP1970073.1"/>
    <property type="molecule type" value="Genomic_DNA"/>
</dbReference>